<evidence type="ECO:0000256" key="6">
    <source>
        <dbReference type="ARBA" id="ARBA00023136"/>
    </source>
</evidence>
<accession>A0AAN8Z081</accession>
<evidence type="ECO:0000256" key="2">
    <source>
        <dbReference type="ARBA" id="ARBA00022692"/>
    </source>
</evidence>
<evidence type="ECO:0000313" key="10">
    <source>
        <dbReference type="Proteomes" id="UP001370490"/>
    </source>
</evidence>
<keyword evidence="3" id="KW-0677">Repeat</keyword>
<dbReference type="Proteomes" id="UP001370490">
    <property type="component" value="Unassembled WGS sequence"/>
</dbReference>
<evidence type="ECO:0000256" key="5">
    <source>
        <dbReference type="ARBA" id="ARBA00023043"/>
    </source>
</evidence>
<proteinExistence type="predicted"/>
<comment type="subcellular location">
    <subcellularLocation>
        <location evidence="1">Membrane</location>
        <topology evidence="1">Multi-pass membrane protein</topology>
    </subcellularLocation>
</comment>
<feature type="transmembrane region" description="Helical" evidence="7">
    <location>
        <begin position="76"/>
        <end position="97"/>
    </location>
</feature>
<comment type="caution">
    <text evidence="9">The sequence shown here is derived from an EMBL/GenBank/DDBJ whole genome shotgun (WGS) entry which is preliminary data.</text>
</comment>
<feature type="transmembrane region" description="Helical" evidence="7">
    <location>
        <begin position="109"/>
        <end position="127"/>
    </location>
</feature>
<evidence type="ECO:0000256" key="7">
    <source>
        <dbReference type="SAM" id="Phobius"/>
    </source>
</evidence>
<protein>
    <submittedName>
        <fullName evidence="9">PGG domain</fullName>
    </submittedName>
</protein>
<dbReference type="AlphaFoldDB" id="A0AAN8Z081"/>
<dbReference type="GO" id="GO:0005886">
    <property type="term" value="C:plasma membrane"/>
    <property type="evidence" value="ECO:0007669"/>
    <property type="project" value="TreeGrafter"/>
</dbReference>
<dbReference type="Pfam" id="PF13962">
    <property type="entry name" value="PGG"/>
    <property type="match status" value="1"/>
</dbReference>
<dbReference type="EMBL" id="JBAMMX010000022">
    <property type="protein sequence ID" value="KAK6918675.1"/>
    <property type="molecule type" value="Genomic_DNA"/>
</dbReference>
<keyword evidence="10" id="KW-1185">Reference proteome</keyword>
<keyword evidence="2 7" id="KW-0812">Transmembrane</keyword>
<feature type="transmembrane region" description="Helical" evidence="7">
    <location>
        <begin position="33"/>
        <end position="50"/>
    </location>
</feature>
<dbReference type="PANTHER" id="PTHR24186">
    <property type="entry name" value="PROTEIN PHOSPHATASE 1 REGULATORY SUBUNIT"/>
    <property type="match status" value="1"/>
</dbReference>
<evidence type="ECO:0000256" key="1">
    <source>
        <dbReference type="ARBA" id="ARBA00004141"/>
    </source>
</evidence>
<organism evidence="9 10">
    <name type="scientific">Dillenia turbinata</name>
    <dbReference type="NCBI Taxonomy" id="194707"/>
    <lineage>
        <taxon>Eukaryota</taxon>
        <taxon>Viridiplantae</taxon>
        <taxon>Streptophyta</taxon>
        <taxon>Embryophyta</taxon>
        <taxon>Tracheophyta</taxon>
        <taxon>Spermatophyta</taxon>
        <taxon>Magnoliopsida</taxon>
        <taxon>eudicotyledons</taxon>
        <taxon>Gunneridae</taxon>
        <taxon>Pentapetalae</taxon>
        <taxon>Dilleniales</taxon>
        <taxon>Dilleniaceae</taxon>
        <taxon>Dillenia</taxon>
    </lineage>
</organism>
<evidence type="ECO:0000259" key="8">
    <source>
        <dbReference type="Pfam" id="PF13962"/>
    </source>
</evidence>
<keyword evidence="4 7" id="KW-1133">Transmembrane helix</keyword>
<dbReference type="InterPro" id="IPR026961">
    <property type="entry name" value="PGG_dom"/>
</dbReference>
<evidence type="ECO:0000256" key="4">
    <source>
        <dbReference type="ARBA" id="ARBA00022989"/>
    </source>
</evidence>
<reference evidence="9 10" key="1">
    <citation type="submission" date="2023-12" db="EMBL/GenBank/DDBJ databases">
        <title>A high-quality genome assembly for Dillenia turbinata (Dilleniales).</title>
        <authorList>
            <person name="Chanderbali A."/>
        </authorList>
    </citation>
    <scope>NUCLEOTIDE SEQUENCE [LARGE SCALE GENOMIC DNA]</scope>
    <source>
        <strain evidence="9">LSX21</strain>
        <tissue evidence="9">Leaf</tissue>
    </source>
</reference>
<gene>
    <name evidence="9" type="ORF">RJ641_017097</name>
</gene>
<keyword evidence="5" id="KW-0040">ANK repeat</keyword>
<evidence type="ECO:0000313" key="9">
    <source>
        <dbReference type="EMBL" id="KAK6918675.1"/>
    </source>
</evidence>
<dbReference type="PANTHER" id="PTHR24186:SF56">
    <property type="entry name" value="PGG DOMAIN-CONTAINING PROTEIN"/>
    <property type="match status" value="1"/>
</dbReference>
<evidence type="ECO:0000256" key="3">
    <source>
        <dbReference type="ARBA" id="ARBA00022737"/>
    </source>
</evidence>
<keyword evidence="6 7" id="KW-0472">Membrane</keyword>
<feature type="transmembrane region" description="Helical" evidence="7">
    <location>
        <begin position="133"/>
        <end position="152"/>
    </location>
</feature>
<name>A0AAN8Z081_9MAGN</name>
<sequence>MASTPQKERNPKSWFTYFQYEEGRDSPGDARNVLLVVAGLIAAVTFQAGVSPPGGVWQDNSDGHVPGTAIYASQKIPYYVFLISNTVALSTSILILVSLTHKFPFHFEVLVATISMIITYGSSIFAITPREHVKFRFILFAAAVPFVLRVLVQLYKMSTNRAPFRFW</sequence>
<feature type="domain" description="PGG" evidence="8">
    <location>
        <begin position="29"/>
        <end position="120"/>
    </location>
</feature>